<dbReference type="Gene3D" id="3.10.350.10">
    <property type="entry name" value="LysM domain"/>
    <property type="match status" value="1"/>
</dbReference>
<evidence type="ECO:0000256" key="1">
    <source>
        <dbReference type="SAM" id="Phobius"/>
    </source>
</evidence>
<name>A0A1H1FGI8_9MICC</name>
<dbReference type="EMBL" id="FNKH01000002">
    <property type="protein sequence ID" value="SDR00233.1"/>
    <property type="molecule type" value="Genomic_DNA"/>
</dbReference>
<dbReference type="InterPro" id="IPR018392">
    <property type="entry name" value="LysM"/>
</dbReference>
<keyword evidence="4" id="KW-1185">Reference proteome</keyword>
<dbReference type="InterPro" id="IPR036779">
    <property type="entry name" value="LysM_dom_sf"/>
</dbReference>
<keyword evidence="1" id="KW-0812">Transmembrane</keyword>
<reference evidence="3 4" key="1">
    <citation type="submission" date="2016-10" db="EMBL/GenBank/DDBJ databases">
        <authorList>
            <person name="de Groot N.N."/>
        </authorList>
    </citation>
    <scope>NUCLEOTIDE SEQUENCE [LARGE SCALE GENOMIC DNA]</scope>
    <source>
        <strain evidence="3 4">DSM 20117</strain>
    </source>
</reference>
<dbReference type="AlphaFoldDB" id="A0A1H1FGI8"/>
<proteinExistence type="predicted"/>
<evidence type="ECO:0000259" key="2">
    <source>
        <dbReference type="PROSITE" id="PS51782"/>
    </source>
</evidence>
<protein>
    <submittedName>
        <fullName evidence="3">LysM domain-containing protein</fullName>
    </submittedName>
</protein>
<dbReference type="RefSeq" id="WP_074701575.1">
    <property type="nucleotide sequence ID" value="NZ_CP018863.1"/>
</dbReference>
<dbReference type="CDD" id="cd00118">
    <property type="entry name" value="LysM"/>
    <property type="match status" value="1"/>
</dbReference>
<dbReference type="Proteomes" id="UP000181917">
    <property type="component" value="Unassembled WGS sequence"/>
</dbReference>
<keyword evidence="1" id="KW-1133">Transmembrane helix</keyword>
<accession>A0A1H1FGI8</accession>
<evidence type="ECO:0000313" key="4">
    <source>
        <dbReference type="Proteomes" id="UP000181917"/>
    </source>
</evidence>
<organism evidence="3 4">
    <name type="scientific">Crystallibacter crystallopoietes</name>
    <dbReference type="NCBI Taxonomy" id="37928"/>
    <lineage>
        <taxon>Bacteria</taxon>
        <taxon>Bacillati</taxon>
        <taxon>Actinomycetota</taxon>
        <taxon>Actinomycetes</taxon>
        <taxon>Micrococcales</taxon>
        <taxon>Micrococcaceae</taxon>
        <taxon>Crystallibacter</taxon>
    </lineage>
</organism>
<dbReference type="KEGG" id="acry:AC20117_00255"/>
<keyword evidence="1" id="KW-0472">Membrane</keyword>
<feature type="domain" description="LysM" evidence="2">
    <location>
        <begin position="183"/>
        <end position="240"/>
    </location>
</feature>
<gene>
    <name evidence="3" type="ORF">SAMN04489742_3447</name>
</gene>
<dbReference type="OrthoDB" id="3210682at2"/>
<sequence length="244" mass="25361">MKKIGTDTVITVMIPLCGAVLLWAGGRISINDEGTWRPLLLHTYSELLASSAALVGLAIVGWWLVGIVCAVVGAVLQSAGHTRLAAASFACSPAFMKRLATAVFGLNLLAVPVVANAAPPVSGRDNVSQSASLQSSSVSPYFSLALASSGESQSVSPWWKPAAPPASPGLIARPISQTDEESIFVTVGAGDTLWDIAAKDLGKRATDTEIAAHWPKWYSANKDVIGPDPAVLLPGQVLQAPANR</sequence>
<feature type="transmembrane region" description="Helical" evidence="1">
    <location>
        <begin position="50"/>
        <end position="76"/>
    </location>
</feature>
<feature type="transmembrane region" description="Helical" evidence="1">
    <location>
        <begin position="12"/>
        <end position="30"/>
    </location>
</feature>
<dbReference type="PROSITE" id="PS51782">
    <property type="entry name" value="LYSM"/>
    <property type="match status" value="1"/>
</dbReference>
<dbReference type="STRING" id="37928.SAMN04489742_3447"/>
<evidence type="ECO:0000313" key="3">
    <source>
        <dbReference type="EMBL" id="SDR00233.1"/>
    </source>
</evidence>